<dbReference type="InterPro" id="IPR032458">
    <property type="entry name" value="Histone_H2A_CS"/>
</dbReference>
<name>A0AAN9EHP6_CROPI</name>
<evidence type="ECO:0000259" key="9">
    <source>
        <dbReference type="Pfam" id="PF00125"/>
    </source>
</evidence>
<dbReference type="PROSITE" id="PS00046">
    <property type="entry name" value="HISTONE_H2A"/>
    <property type="match status" value="1"/>
</dbReference>
<dbReference type="InterPro" id="IPR032454">
    <property type="entry name" value="Histone_H2A_C"/>
</dbReference>
<keyword evidence="12" id="KW-1185">Reference proteome</keyword>
<dbReference type="PANTHER" id="PTHR23430">
    <property type="entry name" value="HISTONE H2A"/>
    <property type="match status" value="1"/>
</dbReference>
<dbReference type="Proteomes" id="UP001372338">
    <property type="component" value="Unassembled WGS sequence"/>
</dbReference>
<reference evidence="11 12" key="1">
    <citation type="submission" date="2024-01" db="EMBL/GenBank/DDBJ databases">
        <title>The genomes of 5 underutilized Papilionoideae crops provide insights into root nodulation and disease resistanc.</title>
        <authorList>
            <person name="Yuan L."/>
        </authorList>
    </citation>
    <scope>NUCLEOTIDE SEQUENCE [LARGE SCALE GENOMIC DNA]</scope>
    <source>
        <strain evidence="11">ZHUSHIDOU_FW_LH</strain>
        <tissue evidence="11">Leaf</tissue>
    </source>
</reference>
<dbReference type="GO" id="GO:0005634">
    <property type="term" value="C:nucleus"/>
    <property type="evidence" value="ECO:0007669"/>
    <property type="project" value="UniProtKB-SubCell"/>
</dbReference>
<evidence type="ECO:0000259" key="10">
    <source>
        <dbReference type="Pfam" id="PF16211"/>
    </source>
</evidence>
<dbReference type="InterPro" id="IPR007125">
    <property type="entry name" value="H2A/H2B/H3"/>
</dbReference>
<comment type="subunit">
    <text evidence="8">The nucleosome is a histone octamer containing two molecules each of H2A, H2B, H3 and H4 assembled in one H3-H4 heterotetramer and two H2A-H2B heterodimers. The octamer wraps approximately 147 bp of DNA.</text>
</comment>
<evidence type="ECO:0000256" key="1">
    <source>
        <dbReference type="ARBA" id="ARBA00004123"/>
    </source>
</evidence>
<comment type="caution">
    <text evidence="11">The sequence shown here is derived from an EMBL/GenBank/DDBJ whole genome shotgun (WGS) entry which is preliminary data.</text>
</comment>
<organism evidence="11 12">
    <name type="scientific">Crotalaria pallida</name>
    <name type="common">Smooth rattlebox</name>
    <name type="synonym">Crotalaria striata</name>
    <dbReference type="NCBI Taxonomy" id="3830"/>
    <lineage>
        <taxon>Eukaryota</taxon>
        <taxon>Viridiplantae</taxon>
        <taxon>Streptophyta</taxon>
        <taxon>Embryophyta</taxon>
        <taxon>Tracheophyta</taxon>
        <taxon>Spermatophyta</taxon>
        <taxon>Magnoliopsida</taxon>
        <taxon>eudicotyledons</taxon>
        <taxon>Gunneridae</taxon>
        <taxon>Pentapetalae</taxon>
        <taxon>rosids</taxon>
        <taxon>fabids</taxon>
        <taxon>Fabales</taxon>
        <taxon>Fabaceae</taxon>
        <taxon>Papilionoideae</taxon>
        <taxon>50 kb inversion clade</taxon>
        <taxon>genistoids sensu lato</taxon>
        <taxon>core genistoids</taxon>
        <taxon>Crotalarieae</taxon>
        <taxon>Crotalaria</taxon>
    </lineage>
</organism>
<proteinExistence type="inferred from homology"/>
<accession>A0AAN9EHP6</accession>
<evidence type="ECO:0000256" key="5">
    <source>
        <dbReference type="ARBA" id="ARBA00023125"/>
    </source>
</evidence>
<evidence type="ECO:0000313" key="11">
    <source>
        <dbReference type="EMBL" id="KAK7257792.1"/>
    </source>
</evidence>
<dbReference type="EMBL" id="JAYWIO010000006">
    <property type="protein sequence ID" value="KAK7257792.1"/>
    <property type="molecule type" value="Genomic_DNA"/>
</dbReference>
<dbReference type="SMART" id="SM00414">
    <property type="entry name" value="H2A"/>
    <property type="match status" value="1"/>
</dbReference>
<dbReference type="AlphaFoldDB" id="A0AAN9EHP6"/>
<dbReference type="InterPro" id="IPR009072">
    <property type="entry name" value="Histone-fold"/>
</dbReference>
<comment type="subcellular location">
    <subcellularLocation>
        <location evidence="2">Chromosome</location>
    </subcellularLocation>
    <subcellularLocation>
        <location evidence="1 8">Nucleus</location>
    </subcellularLocation>
</comment>
<dbReference type="CDD" id="cd00074">
    <property type="entry name" value="HFD_H2A"/>
    <property type="match status" value="1"/>
</dbReference>
<evidence type="ECO:0000256" key="7">
    <source>
        <dbReference type="ARBA" id="ARBA00023269"/>
    </source>
</evidence>
<evidence type="ECO:0000256" key="3">
    <source>
        <dbReference type="ARBA" id="ARBA00010691"/>
    </source>
</evidence>
<dbReference type="FunFam" id="1.10.20.10:FF:000093">
    <property type="entry name" value="Histone H2A"/>
    <property type="match status" value="1"/>
</dbReference>
<evidence type="ECO:0000256" key="8">
    <source>
        <dbReference type="RuleBase" id="RU003767"/>
    </source>
</evidence>
<sequence>MDTTIIVKAKKEIVERKRGDPRKKPITRSVRAGLVFPVGRIGRYLKRGRYAKRVGTGAPVFLAAVIEYLVAEVLELCGNVAKENKKARISPRHVLLAVKKDEELAKLFHGVTIAFGGVLPNINPFLLTKKSMNFAEKTRSKDIIKSFEKA</sequence>
<dbReference type="GO" id="GO:0030527">
    <property type="term" value="F:structural constituent of chromatin"/>
    <property type="evidence" value="ECO:0007669"/>
    <property type="project" value="InterPro"/>
</dbReference>
<feature type="domain" description="Histone H2A C-terminal" evidence="10">
    <location>
        <begin position="102"/>
        <end position="132"/>
    </location>
</feature>
<dbReference type="SUPFAM" id="SSF47113">
    <property type="entry name" value="Histone-fold"/>
    <property type="match status" value="1"/>
</dbReference>
<keyword evidence="4 8" id="KW-0158">Chromosome</keyword>
<dbReference type="InterPro" id="IPR002119">
    <property type="entry name" value="Histone_H2A"/>
</dbReference>
<dbReference type="GO" id="GO:0000786">
    <property type="term" value="C:nucleosome"/>
    <property type="evidence" value="ECO:0007669"/>
    <property type="project" value="UniProtKB-KW"/>
</dbReference>
<keyword evidence="5 8" id="KW-0238">DNA-binding</keyword>
<comment type="similarity">
    <text evidence="3 8">Belongs to the histone H2A family.</text>
</comment>
<dbReference type="GO" id="GO:0046982">
    <property type="term" value="F:protein heterodimerization activity"/>
    <property type="evidence" value="ECO:0007669"/>
    <property type="project" value="InterPro"/>
</dbReference>
<evidence type="ECO:0000256" key="4">
    <source>
        <dbReference type="ARBA" id="ARBA00022454"/>
    </source>
</evidence>
<dbReference type="GO" id="GO:0003677">
    <property type="term" value="F:DNA binding"/>
    <property type="evidence" value="ECO:0007669"/>
    <property type="project" value="UniProtKB-KW"/>
</dbReference>
<evidence type="ECO:0000256" key="6">
    <source>
        <dbReference type="ARBA" id="ARBA00023242"/>
    </source>
</evidence>
<evidence type="ECO:0000313" key="12">
    <source>
        <dbReference type="Proteomes" id="UP001372338"/>
    </source>
</evidence>
<evidence type="ECO:0000256" key="2">
    <source>
        <dbReference type="ARBA" id="ARBA00004286"/>
    </source>
</evidence>
<protein>
    <recommendedName>
        <fullName evidence="8">Histone H2A</fullName>
    </recommendedName>
</protein>
<keyword evidence="6 8" id="KW-0539">Nucleus</keyword>
<feature type="domain" description="Core Histone H2A/H2B/H3" evidence="9">
    <location>
        <begin position="22"/>
        <end position="99"/>
    </location>
</feature>
<dbReference type="Pfam" id="PF16211">
    <property type="entry name" value="Histone_H2A_C"/>
    <property type="match status" value="1"/>
</dbReference>
<keyword evidence="7 8" id="KW-0544">Nucleosome core</keyword>
<dbReference type="Gene3D" id="1.10.20.10">
    <property type="entry name" value="Histone, subunit A"/>
    <property type="match status" value="1"/>
</dbReference>
<dbReference type="PRINTS" id="PR00620">
    <property type="entry name" value="HISTONEH2A"/>
</dbReference>
<gene>
    <name evidence="11" type="ORF">RIF29_32024</name>
</gene>
<dbReference type="Pfam" id="PF00125">
    <property type="entry name" value="Histone"/>
    <property type="match status" value="1"/>
</dbReference>